<gene>
    <name evidence="4" type="ORF">OJF2_15820</name>
</gene>
<feature type="compositionally biased region" description="Basic and acidic residues" evidence="1">
    <location>
        <begin position="40"/>
        <end position="54"/>
    </location>
</feature>
<reference evidence="4 5" key="1">
    <citation type="submission" date="2019-08" db="EMBL/GenBank/DDBJ databases">
        <title>Deep-cultivation of Planctomycetes and their phenomic and genomic characterization uncovers novel biology.</title>
        <authorList>
            <person name="Wiegand S."/>
            <person name="Jogler M."/>
            <person name="Boedeker C."/>
            <person name="Pinto D."/>
            <person name="Vollmers J."/>
            <person name="Rivas-Marin E."/>
            <person name="Kohn T."/>
            <person name="Peeters S.H."/>
            <person name="Heuer A."/>
            <person name="Rast P."/>
            <person name="Oberbeckmann S."/>
            <person name="Bunk B."/>
            <person name="Jeske O."/>
            <person name="Meyerdierks A."/>
            <person name="Storesund J.E."/>
            <person name="Kallscheuer N."/>
            <person name="Luecker S."/>
            <person name="Lage O.M."/>
            <person name="Pohl T."/>
            <person name="Merkel B.J."/>
            <person name="Hornburger P."/>
            <person name="Mueller R.-W."/>
            <person name="Bruemmer F."/>
            <person name="Labrenz M."/>
            <person name="Spormann A.M."/>
            <person name="Op den Camp H."/>
            <person name="Overmann J."/>
            <person name="Amann R."/>
            <person name="Jetten M.S.M."/>
            <person name="Mascher T."/>
            <person name="Medema M.H."/>
            <person name="Devos D.P."/>
            <person name="Kaster A.-K."/>
            <person name="Ovreas L."/>
            <person name="Rohde M."/>
            <person name="Galperin M.Y."/>
            <person name="Jogler C."/>
        </authorList>
    </citation>
    <scope>NUCLEOTIDE SEQUENCE [LARGE SCALE GENOMIC DNA]</scope>
    <source>
        <strain evidence="4 5">OJF2</strain>
    </source>
</reference>
<dbReference type="Proteomes" id="UP000324233">
    <property type="component" value="Chromosome"/>
</dbReference>
<dbReference type="Pfam" id="PF18902">
    <property type="entry name" value="DUF5658"/>
    <property type="match status" value="1"/>
</dbReference>
<evidence type="ECO:0000259" key="3">
    <source>
        <dbReference type="Pfam" id="PF18902"/>
    </source>
</evidence>
<sequence>MTIAFACASCGRRYQVPRRWIGRRVRCKACGQVQPAPARATREGESGTLERHPENTGAPPSLPVEVPAPVASTPRAGPRPRRRRRPATLEECRVQRPAVALLLLSGCDLFMTFALLRRSPAYFESNPVAMWFFARWNMAGMALFKFGAVGVAIAACELVERKRPGLGKLILILGCVAAAYAFVQGYRLILGVEGPDLADE</sequence>
<dbReference type="EMBL" id="CP042997">
    <property type="protein sequence ID" value="QEH33085.1"/>
    <property type="molecule type" value="Genomic_DNA"/>
</dbReference>
<dbReference type="AlphaFoldDB" id="A0A5B9VZ83"/>
<dbReference type="OrthoDB" id="215401at2"/>
<feature type="transmembrane region" description="Helical" evidence="2">
    <location>
        <begin position="98"/>
        <end position="116"/>
    </location>
</feature>
<protein>
    <recommendedName>
        <fullName evidence="3">DUF5658 domain-containing protein</fullName>
    </recommendedName>
</protein>
<keyword evidence="5" id="KW-1185">Reference proteome</keyword>
<dbReference type="InterPro" id="IPR043717">
    <property type="entry name" value="DUF5658"/>
</dbReference>
<evidence type="ECO:0000313" key="5">
    <source>
        <dbReference type="Proteomes" id="UP000324233"/>
    </source>
</evidence>
<feature type="region of interest" description="Disordered" evidence="1">
    <location>
        <begin position="36"/>
        <end position="88"/>
    </location>
</feature>
<organism evidence="4 5">
    <name type="scientific">Aquisphaera giovannonii</name>
    <dbReference type="NCBI Taxonomy" id="406548"/>
    <lineage>
        <taxon>Bacteria</taxon>
        <taxon>Pseudomonadati</taxon>
        <taxon>Planctomycetota</taxon>
        <taxon>Planctomycetia</taxon>
        <taxon>Isosphaerales</taxon>
        <taxon>Isosphaeraceae</taxon>
        <taxon>Aquisphaera</taxon>
    </lineage>
</organism>
<keyword evidence="2" id="KW-0472">Membrane</keyword>
<dbReference type="KEGG" id="agv:OJF2_15820"/>
<feature type="domain" description="DUF5658" evidence="3">
    <location>
        <begin position="99"/>
        <end position="189"/>
    </location>
</feature>
<evidence type="ECO:0000256" key="2">
    <source>
        <dbReference type="SAM" id="Phobius"/>
    </source>
</evidence>
<evidence type="ECO:0000256" key="1">
    <source>
        <dbReference type="SAM" id="MobiDB-lite"/>
    </source>
</evidence>
<proteinExistence type="predicted"/>
<feature type="transmembrane region" description="Helical" evidence="2">
    <location>
        <begin position="166"/>
        <end position="183"/>
    </location>
</feature>
<keyword evidence="2" id="KW-1133">Transmembrane helix</keyword>
<evidence type="ECO:0000313" key="4">
    <source>
        <dbReference type="EMBL" id="QEH33085.1"/>
    </source>
</evidence>
<name>A0A5B9VZ83_9BACT</name>
<accession>A0A5B9VZ83</accession>
<dbReference type="RefSeq" id="WP_148592718.1">
    <property type="nucleotide sequence ID" value="NZ_CP042997.1"/>
</dbReference>
<keyword evidence="2" id="KW-0812">Transmembrane</keyword>
<feature type="transmembrane region" description="Helical" evidence="2">
    <location>
        <begin position="136"/>
        <end position="159"/>
    </location>
</feature>